<protein>
    <submittedName>
        <fullName evidence="1">Uncharacterized protein</fullName>
    </submittedName>
</protein>
<proteinExistence type="predicted"/>
<evidence type="ECO:0000313" key="1">
    <source>
        <dbReference type="EMBL" id="QHU12357.1"/>
    </source>
</evidence>
<sequence length="43" mass="4523">MRGGVAGSDIASQDAVVLVNPDPTNPGARVFMSYKQAKKEGLF</sequence>
<name>A0A6C0K6L5_9ZZZZ</name>
<reference evidence="1" key="1">
    <citation type="journal article" date="2020" name="Nature">
        <title>Giant virus diversity and host interactions through global metagenomics.</title>
        <authorList>
            <person name="Schulz F."/>
            <person name="Roux S."/>
            <person name="Paez-Espino D."/>
            <person name="Jungbluth S."/>
            <person name="Walsh D.A."/>
            <person name="Denef V.J."/>
            <person name="McMahon K.D."/>
            <person name="Konstantinidis K.T."/>
            <person name="Eloe-Fadrosh E.A."/>
            <person name="Kyrpides N.C."/>
            <person name="Woyke T."/>
        </authorList>
    </citation>
    <scope>NUCLEOTIDE SEQUENCE</scope>
    <source>
        <strain evidence="1">GVMAG-S-1101171-110</strain>
    </source>
</reference>
<organism evidence="1">
    <name type="scientific">viral metagenome</name>
    <dbReference type="NCBI Taxonomy" id="1070528"/>
    <lineage>
        <taxon>unclassified sequences</taxon>
        <taxon>metagenomes</taxon>
        <taxon>organismal metagenomes</taxon>
    </lineage>
</organism>
<dbReference type="EMBL" id="MN740799">
    <property type="protein sequence ID" value="QHU12357.1"/>
    <property type="molecule type" value="Genomic_DNA"/>
</dbReference>
<accession>A0A6C0K6L5</accession>
<dbReference type="AlphaFoldDB" id="A0A6C0K6L5"/>